<comment type="caution">
    <text evidence="1">The sequence shown here is derived from an EMBL/GenBank/DDBJ whole genome shotgun (WGS) entry which is preliminary data.</text>
</comment>
<keyword evidence="2" id="KW-1185">Reference proteome</keyword>
<evidence type="ECO:0000313" key="1">
    <source>
        <dbReference type="EMBL" id="NMO23351.1"/>
    </source>
</evidence>
<dbReference type="EMBL" id="JABBJJ010000588">
    <property type="protein sequence ID" value="NMO23351.1"/>
    <property type="molecule type" value="Genomic_DNA"/>
</dbReference>
<proteinExistence type="predicted"/>
<dbReference type="AlphaFoldDB" id="A0A848M0G9"/>
<sequence>GGGGTFDPANPPPRYSNCHSGHCHRDDGALVDYEDIQAELDGGGGGPTVVSVITFPGEPLDLVAGTRRELACEECDVPEGGLDKVSVTLTRLTLRGAVRDSRAVSRLEGEVPFTLELPLAADTQEALGGSLDIPADRAHPPRVSLAFTFEPTAALLDGIDWAALARTEDSIDLAVEANQAARNALLEHLAEVELEAEVTRTGD</sequence>
<gene>
    <name evidence="1" type="ORF">HG543_52115</name>
</gene>
<evidence type="ECO:0000313" key="2">
    <source>
        <dbReference type="Proteomes" id="UP000518300"/>
    </source>
</evidence>
<reference evidence="1 2" key="1">
    <citation type="submission" date="2020-04" db="EMBL/GenBank/DDBJ databases">
        <title>Draft genome of Pyxidicoccus fallax type strain.</title>
        <authorList>
            <person name="Whitworth D.E."/>
        </authorList>
    </citation>
    <scope>NUCLEOTIDE SEQUENCE [LARGE SCALE GENOMIC DNA]</scope>
    <source>
        <strain evidence="1 2">DSM 14698</strain>
    </source>
</reference>
<name>A0A848M0G9_9BACT</name>
<protein>
    <submittedName>
        <fullName evidence="1">Uncharacterized protein</fullName>
    </submittedName>
</protein>
<dbReference type="RefSeq" id="WP_169352440.1">
    <property type="nucleotide sequence ID" value="NZ_JABBJJ010000588.1"/>
</dbReference>
<dbReference type="Proteomes" id="UP000518300">
    <property type="component" value="Unassembled WGS sequence"/>
</dbReference>
<accession>A0A848M0G9</accession>
<feature type="non-terminal residue" evidence="1">
    <location>
        <position position="1"/>
    </location>
</feature>
<organism evidence="1 2">
    <name type="scientific">Pyxidicoccus fallax</name>
    <dbReference type="NCBI Taxonomy" id="394095"/>
    <lineage>
        <taxon>Bacteria</taxon>
        <taxon>Pseudomonadati</taxon>
        <taxon>Myxococcota</taxon>
        <taxon>Myxococcia</taxon>
        <taxon>Myxococcales</taxon>
        <taxon>Cystobacterineae</taxon>
        <taxon>Myxococcaceae</taxon>
        <taxon>Pyxidicoccus</taxon>
    </lineage>
</organism>